<keyword evidence="10" id="KW-1185">Reference proteome</keyword>
<dbReference type="InterPro" id="IPR036259">
    <property type="entry name" value="MFS_trans_sf"/>
</dbReference>
<feature type="transmembrane region" description="Helical" evidence="7">
    <location>
        <begin position="248"/>
        <end position="271"/>
    </location>
</feature>
<dbReference type="GO" id="GO:0022857">
    <property type="term" value="F:transmembrane transporter activity"/>
    <property type="evidence" value="ECO:0007669"/>
    <property type="project" value="InterPro"/>
</dbReference>
<reference evidence="9 10" key="1">
    <citation type="submission" date="2023-04" db="EMBL/GenBank/DDBJ databases">
        <title>Klugiella caeni sp. nov. isolated from the sludge of biochemical tank.</title>
        <authorList>
            <person name="Geng K."/>
        </authorList>
    </citation>
    <scope>NUCLEOTIDE SEQUENCE [LARGE SCALE GENOMIC DNA]</scope>
    <source>
        <strain evidence="9 10">YN-L-19</strain>
    </source>
</reference>
<dbReference type="GO" id="GO:0005886">
    <property type="term" value="C:plasma membrane"/>
    <property type="evidence" value="ECO:0007669"/>
    <property type="project" value="UniProtKB-SubCell"/>
</dbReference>
<feature type="transmembrane region" description="Helical" evidence="7">
    <location>
        <begin position="307"/>
        <end position="326"/>
    </location>
</feature>
<sequence length="406" mass="40974">MTPGAGRVSGDRVFWRVALLLFATGWAANHFTALVPVLRTAGELPSVTVNSAFAIYAIGLLPGLLGGGALADRIGPRRIVLAGATIAAAGNLAMAVWHAEFGVLAGRLVVGGGIGLAVSAGTVWAVMLRGASGATLAGIILTAGFATGPFASGILAAVLPLDPGMTVPFVATSALSVVAVALVVLSRASTGGSPLQARAPGGGVAVPASAPIRIRSARRAFSVALPMALWVFSTATVAFIVLPSRMDLPAGSTALVAGLVSILGFGAGIGAQALARRFAWGPIAGVCGAGLAAAGFTVTAYVQHPPVWLFLVAIVVLGTAYGLCLREGLVDVDLLAPVATRGMVIGVFYVFTYLGFAVPLLLDFVEPSIGTTLPLLLLAAMAVLAASARGIVMLKTDLLDRWRPGR</sequence>
<evidence type="ECO:0000256" key="2">
    <source>
        <dbReference type="ARBA" id="ARBA00022448"/>
    </source>
</evidence>
<proteinExistence type="predicted"/>
<accession>A0AAW6T894</accession>
<dbReference type="InterPro" id="IPR011701">
    <property type="entry name" value="MFS"/>
</dbReference>
<dbReference type="EMBL" id="JASATX010000001">
    <property type="protein sequence ID" value="MDI2097352.1"/>
    <property type="molecule type" value="Genomic_DNA"/>
</dbReference>
<keyword evidence="4 7" id="KW-0812">Transmembrane</keyword>
<dbReference type="Pfam" id="PF07690">
    <property type="entry name" value="MFS_1"/>
    <property type="match status" value="1"/>
</dbReference>
<feature type="transmembrane region" description="Helical" evidence="7">
    <location>
        <begin position="105"/>
        <end position="127"/>
    </location>
</feature>
<keyword evidence="6 7" id="KW-0472">Membrane</keyword>
<feature type="transmembrane region" description="Helical" evidence="7">
    <location>
        <begin position="134"/>
        <end position="159"/>
    </location>
</feature>
<dbReference type="CDD" id="cd06174">
    <property type="entry name" value="MFS"/>
    <property type="match status" value="1"/>
</dbReference>
<dbReference type="InterPro" id="IPR050171">
    <property type="entry name" value="MFS_Transporters"/>
</dbReference>
<dbReference type="RefSeq" id="WP_281487154.1">
    <property type="nucleotide sequence ID" value="NZ_JASATX010000001.1"/>
</dbReference>
<name>A0AAW6T894_9MICO</name>
<protein>
    <submittedName>
        <fullName evidence="9">MFS transporter</fullName>
    </submittedName>
</protein>
<evidence type="ECO:0000256" key="4">
    <source>
        <dbReference type="ARBA" id="ARBA00022692"/>
    </source>
</evidence>
<dbReference type="PROSITE" id="PS50850">
    <property type="entry name" value="MFS"/>
    <property type="match status" value="1"/>
</dbReference>
<feature type="transmembrane region" description="Helical" evidence="7">
    <location>
        <begin position="53"/>
        <end position="72"/>
    </location>
</feature>
<feature type="transmembrane region" description="Helical" evidence="7">
    <location>
        <begin position="278"/>
        <end position="301"/>
    </location>
</feature>
<evidence type="ECO:0000313" key="9">
    <source>
        <dbReference type="EMBL" id="MDI2097352.1"/>
    </source>
</evidence>
<keyword evidence="2" id="KW-0813">Transport</keyword>
<dbReference type="PANTHER" id="PTHR23517:SF13">
    <property type="entry name" value="MAJOR FACILITATOR SUPERFAMILY MFS_1"/>
    <property type="match status" value="1"/>
</dbReference>
<evidence type="ECO:0000256" key="7">
    <source>
        <dbReference type="SAM" id="Phobius"/>
    </source>
</evidence>
<feature type="transmembrane region" description="Helical" evidence="7">
    <location>
        <begin position="165"/>
        <end position="185"/>
    </location>
</feature>
<organism evidence="9 10">
    <name type="scientific">Ruicaihuangia caeni</name>
    <dbReference type="NCBI Taxonomy" id="3042517"/>
    <lineage>
        <taxon>Bacteria</taxon>
        <taxon>Bacillati</taxon>
        <taxon>Actinomycetota</taxon>
        <taxon>Actinomycetes</taxon>
        <taxon>Micrococcales</taxon>
        <taxon>Microbacteriaceae</taxon>
        <taxon>Ruicaihuangia</taxon>
    </lineage>
</organism>
<dbReference type="AlphaFoldDB" id="A0AAW6T894"/>
<feature type="transmembrane region" description="Helical" evidence="7">
    <location>
        <begin position="338"/>
        <end position="361"/>
    </location>
</feature>
<evidence type="ECO:0000256" key="5">
    <source>
        <dbReference type="ARBA" id="ARBA00022989"/>
    </source>
</evidence>
<feature type="transmembrane region" description="Helical" evidence="7">
    <location>
        <begin position="373"/>
        <end position="394"/>
    </location>
</feature>
<dbReference type="Proteomes" id="UP001321506">
    <property type="component" value="Unassembled WGS sequence"/>
</dbReference>
<keyword evidence="5 7" id="KW-1133">Transmembrane helix</keyword>
<evidence type="ECO:0000256" key="6">
    <source>
        <dbReference type="ARBA" id="ARBA00023136"/>
    </source>
</evidence>
<feature type="domain" description="Major facilitator superfamily (MFS) profile" evidence="8">
    <location>
        <begin position="13"/>
        <end position="397"/>
    </location>
</feature>
<dbReference type="InterPro" id="IPR020846">
    <property type="entry name" value="MFS_dom"/>
</dbReference>
<evidence type="ECO:0000259" key="8">
    <source>
        <dbReference type="PROSITE" id="PS50850"/>
    </source>
</evidence>
<evidence type="ECO:0000256" key="3">
    <source>
        <dbReference type="ARBA" id="ARBA00022475"/>
    </source>
</evidence>
<feature type="transmembrane region" description="Helical" evidence="7">
    <location>
        <begin position="220"/>
        <end position="242"/>
    </location>
</feature>
<comment type="subcellular location">
    <subcellularLocation>
        <location evidence="1">Cell membrane</location>
        <topology evidence="1">Multi-pass membrane protein</topology>
    </subcellularLocation>
</comment>
<dbReference type="PANTHER" id="PTHR23517">
    <property type="entry name" value="RESISTANCE PROTEIN MDTM, PUTATIVE-RELATED-RELATED"/>
    <property type="match status" value="1"/>
</dbReference>
<gene>
    <name evidence="9" type="ORF">QF206_00005</name>
</gene>
<dbReference type="Gene3D" id="1.20.1250.20">
    <property type="entry name" value="MFS general substrate transporter like domains"/>
    <property type="match status" value="1"/>
</dbReference>
<dbReference type="SUPFAM" id="SSF103473">
    <property type="entry name" value="MFS general substrate transporter"/>
    <property type="match status" value="1"/>
</dbReference>
<feature type="transmembrane region" description="Helical" evidence="7">
    <location>
        <begin position="79"/>
        <end position="99"/>
    </location>
</feature>
<comment type="caution">
    <text evidence="9">The sequence shown here is derived from an EMBL/GenBank/DDBJ whole genome shotgun (WGS) entry which is preliminary data.</text>
</comment>
<feature type="transmembrane region" description="Helical" evidence="7">
    <location>
        <begin position="13"/>
        <end position="33"/>
    </location>
</feature>
<evidence type="ECO:0000313" key="10">
    <source>
        <dbReference type="Proteomes" id="UP001321506"/>
    </source>
</evidence>
<keyword evidence="3" id="KW-1003">Cell membrane</keyword>
<evidence type="ECO:0000256" key="1">
    <source>
        <dbReference type="ARBA" id="ARBA00004651"/>
    </source>
</evidence>